<dbReference type="EMBL" id="GBRH01249624">
    <property type="protein sequence ID" value="JAD48271.1"/>
    <property type="molecule type" value="Transcribed_RNA"/>
</dbReference>
<name>A0A0A9AB02_ARUDO</name>
<feature type="compositionally biased region" description="Polar residues" evidence="1">
    <location>
        <begin position="1"/>
        <end position="21"/>
    </location>
</feature>
<reference evidence="2" key="2">
    <citation type="journal article" date="2015" name="Data Brief">
        <title>Shoot transcriptome of the giant reed, Arundo donax.</title>
        <authorList>
            <person name="Barrero R.A."/>
            <person name="Guerrero F.D."/>
            <person name="Moolhuijzen P."/>
            <person name="Goolsby J.A."/>
            <person name="Tidwell J."/>
            <person name="Bellgard S.E."/>
            <person name="Bellgard M.I."/>
        </authorList>
    </citation>
    <scope>NUCLEOTIDE SEQUENCE</scope>
    <source>
        <tissue evidence="2">Shoot tissue taken approximately 20 cm above the soil surface</tissue>
    </source>
</reference>
<sequence>MPNLTVTNLHPNVKRASNSSEIKQHARE</sequence>
<evidence type="ECO:0000313" key="2">
    <source>
        <dbReference type="EMBL" id="JAD48271.1"/>
    </source>
</evidence>
<feature type="region of interest" description="Disordered" evidence="1">
    <location>
        <begin position="1"/>
        <end position="28"/>
    </location>
</feature>
<proteinExistence type="predicted"/>
<organism evidence="2">
    <name type="scientific">Arundo donax</name>
    <name type="common">Giant reed</name>
    <name type="synonym">Donax arundinaceus</name>
    <dbReference type="NCBI Taxonomy" id="35708"/>
    <lineage>
        <taxon>Eukaryota</taxon>
        <taxon>Viridiplantae</taxon>
        <taxon>Streptophyta</taxon>
        <taxon>Embryophyta</taxon>
        <taxon>Tracheophyta</taxon>
        <taxon>Spermatophyta</taxon>
        <taxon>Magnoliopsida</taxon>
        <taxon>Liliopsida</taxon>
        <taxon>Poales</taxon>
        <taxon>Poaceae</taxon>
        <taxon>PACMAD clade</taxon>
        <taxon>Arundinoideae</taxon>
        <taxon>Arundineae</taxon>
        <taxon>Arundo</taxon>
    </lineage>
</organism>
<reference evidence="2" key="1">
    <citation type="submission" date="2014-09" db="EMBL/GenBank/DDBJ databases">
        <authorList>
            <person name="Magalhaes I.L.F."/>
            <person name="Oliveira U."/>
            <person name="Santos F.R."/>
            <person name="Vidigal T.H.D.A."/>
            <person name="Brescovit A.D."/>
            <person name="Santos A.J."/>
        </authorList>
    </citation>
    <scope>NUCLEOTIDE SEQUENCE</scope>
    <source>
        <tissue evidence="2">Shoot tissue taken approximately 20 cm above the soil surface</tissue>
    </source>
</reference>
<dbReference type="AlphaFoldDB" id="A0A0A9AB02"/>
<accession>A0A0A9AB02</accession>
<protein>
    <submittedName>
        <fullName evidence="2">Uncharacterized protein</fullName>
    </submittedName>
</protein>
<evidence type="ECO:0000256" key="1">
    <source>
        <dbReference type="SAM" id="MobiDB-lite"/>
    </source>
</evidence>